<dbReference type="Gene3D" id="1.10.357.10">
    <property type="entry name" value="Tetracycline Repressor, domain 2"/>
    <property type="match status" value="1"/>
</dbReference>
<keyword evidence="7" id="KW-1185">Reference proteome</keyword>
<name>A0AAE9YS96_9GAMM</name>
<reference evidence="6 7" key="1">
    <citation type="journal article" date="2015" name="Genome Announc.">
        <title>Draft Genome Sequences of Marine Isolates of Thalassomonas viridans and Thalassomonas actiniarum.</title>
        <authorList>
            <person name="Olonade I."/>
            <person name="van Zyl L.J."/>
            <person name="Trindade M."/>
        </authorList>
    </citation>
    <scope>NUCLEOTIDE SEQUENCE [LARGE SCALE GENOMIC DNA]</scope>
    <source>
        <strain evidence="6 7">A5K-106</strain>
    </source>
</reference>
<dbReference type="KEGG" id="tact:SG35_025495"/>
<dbReference type="GO" id="GO:0003677">
    <property type="term" value="F:DNA binding"/>
    <property type="evidence" value="ECO:0007669"/>
    <property type="project" value="UniProtKB-UniRule"/>
</dbReference>
<dbReference type="EMBL" id="CP059735">
    <property type="protein sequence ID" value="WDD98567.1"/>
    <property type="molecule type" value="Genomic_DNA"/>
</dbReference>
<gene>
    <name evidence="6" type="ORF">SG35_025495</name>
</gene>
<evidence type="ECO:0000256" key="2">
    <source>
        <dbReference type="ARBA" id="ARBA00023125"/>
    </source>
</evidence>
<dbReference type="SUPFAM" id="SSF48498">
    <property type="entry name" value="Tetracyclin repressor-like, C-terminal domain"/>
    <property type="match status" value="1"/>
</dbReference>
<evidence type="ECO:0000313" key="7">
    <source>
        <dbReference type="Proteomes" id="UP000032568"/>
    </source>
</evidence>
<feature type="DNA-binding region" description="H-T-H motif" evidence="4">
    <location>
        <begin position="30"/>
        <end position="49"/>
    </location>
</feature>
<dbReference type="InterPro" id="IPR001647">
    <property type="entry name" value="HTH_TetR"/>
</dbReference>
<dbReference type="SUPFAM" id="SSF46689">
    <property type="entry name" value="Homeodomain-like"/>
    <property type="match status" value="1"/>
</dbReference>
<proteinExistence type="predicted"/>
<evidence type="ECO:0000256" key="1">
    <source>
        <dbReference type="ARBA" id="ARBA00023015"/>
    </source>
</evidence>
<dbReference type="InterPro" id="IPR054156">
    <property type="entry name" value="YxaF_TetR_C"/>
</dbReference>
<feature type="domain" description="HTH tetR-type" evidence="5">
    <location>
        <begin position="7"/>
        <end position="67"/>
    </location>
</feature>
<keyword evidence="2 4" id="KW-0238">DNA-binding</keyword>
<reference evidence="6 7" key="2">
    <citation type="journal article" date="2022" name="Mar. Drugs">
        <title>Bioassay-Guided Fractionation Leads to the Detection of Cholic Acid Generated by the Rare Thalassomonas sp.</title>
        <authorList>
            <person name="Pheiffer F."/>
            <person name="Schneider Y.K."/>
            <person name="Hansen E.H."/>
            <person name="Andersen J.H."/>
            <person name="Isaksson J."/>
            <person name="Busche T."/>
            <person name="R C."/>
            <person name="Kalinowski J."/>
            <person name="Zyl L.V."/>
            <person name="Trindade M."/>
        </authorList>
    </citation>
    <scope>NUCLEOTIDE SEQUENCE [LARGE SCALE GENOMIC DNA]</scope>
    <source>
        <strain evidence="6 7">A5K-106</strain>
    </source>
</reference>
<evidence type="ECO:0000256" key="3">
    <source>
        <dbReference type="ARBA" id="ARBA00023163"/>
    </source>
</evidence>
<dbReference type="Pfam" id="PF21993">
    <property type="entry name" value="TetR_C_13_2"/>
    <property type="match status" value="1"/>
</dbReference>
<keyword evidence="1" id="KW-0805">Transcription regulation</keyword>
<dbReference type="PANTHER" id="PTHR47506">
    <property type="entry name" value="TRANSCRIPTIONAL REGULATORY PROTEIN"/>
    <property type="match status" value="1"/>
</dbReference>
<dbReference type="Proteomes" id="UP000032568">
    <property type="component" value="Chromosome"/>
</dbReference>
<dbReference type="InterPro" id="IPR036271">
    <property type="entry name" value="Tet_transcr_reg_TetR-rel_C_sf"/>
</dbReference>
<sequence length="201" mass="22480">MANEAVKGTRDIILEAGHKAITAKSYHACGLKEILDLAGVPKGSFYHYFKSKDDFGLQLIENSTDGWNQECRAKLTDRTYSPINRLKNYFNDKITYFLEHGLSCECALPKMALETSQLNEVMRGAIKYSFDSMASVLAQTIREAQVADEINCKDDADMLANMINSALQGIIIRVQIDQSIVPLEQFVALIFTNILQEKSSS</sequence>
<evidence type="ECO:0000256" key="4">
    <source>
        <dbReference type="PROSITE-ProRule" id="PRU00335"/>
    </source>
</evidence>
<dbReference type="PANTHER" id="PTHR47506:SF6">
    <property type="entry name" value="HTH-TYPE TRANSCRIPTIONAL REPRESSOR NEMR"/>
    <property type="match status" value="1"/>
</dbReference>
<evidence type="ECO:0000313" key="6">
    <source>
        <dbReference type="EMBL" id="WDD98567.1"/>
    </source>
</evidence>
<dbReference type="Pfam" id="PF00440">
    <property type="entry name" value="TetR_N"/>
    <property type="match status" value="1"/>
</dbReference>
<keyword evidence="3" id="KW-0804">Transcription</keyword>
<protein>
    <submittedName>
        <fullName evidence="6">TetR/AcrR family transcriptional regulator</fullName>
    </submittedName>
</protein>
<organism evidence="6 7">
    <name type="scientific">Thalassomonas actiniarum</name>
    <dbReference type="NCBI Taxonomy" id="485447"/>
    <lineage>
        <taxon>Bacteria</taxon>
        <taxon>Pseudomonadati</taxon>
        <taxon>Pseudomonadota</taxon>
        <taxon>Gammaproteobacteria</taxon>
        <taxon>Alteromonadales</taxon>
        <taxon>Colwelliaceae</taxon>
        <taxon>Thalassomonas</taxon>
    </lineage>
</organism>
<evidence type="ECO:0000259" key="5">
    <source>
        <dbReference type="PROSITE" id="PS50977"/>
    </source>
</evidence>
<dbReference type="PROSITE" id="PS50977">
    <property type="entry name" value="HTH_TETR_2"/>
    <property type="match status" value="1"/>
</dbReference>
<accession>A0AAE9YS96</accession>
<dbReference type="AlphaFoldDB" id="A0AAE9YS96"/>
<dbReference type="InterPro" id="IPR009057">
    <property type="entry name" value="Homeodomain-like_sf"/>
</dbReference>